<comment type="subcellular location">
    <subcellularLocation>
        <location evidence="1 7">Secreted</location>
    </subcellularLocation>
</comment>
<feature type="disulfide bond" evidence="8">
    <location>
        <begin position="168"/>
        <end position="208"/>
    </location>
</feature>
<comment type="subunit">
    <text evidence="7">Homodimer.</text>
</comment>
<dbReference type="GO" id="GO:0030514">
    <property type="term" value="P:negative regulation of BMP signaling pathway"/>
    <property type="evidence" value="ECO:0007669"/>
    <property type="project" value="InterPro"/>
</dbReference>
<dbReference type="InterPro" id="IPR008717">
    <property type="entry name" value="Noggin"/>
</dbReference>
<dbReference type="GeneID" id="777976"/>
<evidence type="ECO:0000256" key="6">
    <source>
        <dbReference type="ARBA" id="ARBA00023188"/>
    </source>
</evidence>
<name>Q2NNA7_TAKRU</name>
<keyword evidence="6 7" id="KW-0891">Chondrogenesis</keyword>
<dbReference type="GO" id="GO:0045596">
    <property type="term" value="P:negative regulation of cell differentiation"/>
    <property type="evidence" value="ECO:0007669"/>
    <property type="project" value="InterPro"/>
</dbReference>
<evidence type="ECO:0000256" key="4">
    <source>
        <dbReference type="ARBA" id="ARBA00022525"/>
    </source>
</evidence>
<feature type="disulfide bond" evidence="8">
    <location>
        <begin position="223"/>
        <end position="252"/>
    </location>
</feature>
<dbReference type="KEGG" id="tru:777976"/>
<dbReference type="AlphaFoldDB" id="Q2NNA7"/>
<dbReference type="SUPFAM" id="SSF57501">
    <property type="entry name" value="Cystine-knot cytokines"/>
    <property type="match status" value="1"/>
</dbReference>
<keyword evidence="7" id="KW-0221">Differentiation</keyword>
<keyword evidence="8" id="KW-1015">Disulfide bond</keyword>
<dbReference type="GO" id="GO:0001649">
    <property type="term" value="P:osteoblast differentiation"/>
    <property type="evidence" value="ECO:0007669"/>
    <property type="project" value="TreeGrafter"/>
</dbReference>
<dbReference type="PIRSF" id="PIRSF008129">
    <property type="entry name" value="Noggin"/>
    <property type="match status" value="1"/>
</dbReference>
<dbReference type="GO" id="GO:0051216">
    <property type="term" value="P:cartilage development"/>
    <property type="evidence" value="ECO:0007669"/>
    <property type="project" value="UniProtKB-UniRule"/>
</dbReference>
<evidence type="ECO:0000256" key="3">
    <source>
        <dbReference type="ARBA" id="ARBA00022473"/>
    </source>
</evidence>
<evidence type="ECO:0000256" key="2">
    <source>
        <dbReference type="ARBA" id="ARBA00007480"/>
    </source>
</evidence>
<accession>Q2NNA7</accession>
<dbReference type="EMBL" id="AY779057">
    <property type="protein sequence ID" value="AAX07475.1"/>
    <property type="molecule type" value="mRNA"/>
</dbReference>
<dbReference type="OrthoDB" id="5950649at2759"/>
<comment type="similarity">
    <text evidence="2 7">Belongs to the noggin family.</text>
</comment>
<keyword evidence="5" id="KW-0732">Signal</keyword>
<dbReference type="Gene3D" id="1.10.287.520">
    <property type="entry name" value="Helix hairpin bin"/>
    <property type="match status" value="1"/>
</dbReference>
<dbReference type="GO" id="GO:0005615">
    <property type="term" value="C:extracellular space"/>
    <property type="evidence" value="ECO:0007669"/>
    <property type="project" value="TreeGrafter"/>
</dbReference>
<dbReference type="RefSeq" id="NP_001072068.1">
    <property type="nucleotide sequence ID" value="NM_001078600.1"/>
</dbReference>
<protein>
    <recommendedName>
        <fullName evidence="7">Noggin</fullName>
    </recommendedName>
</protein>
<sequence length="270" mass="30287">MPQPSIGALWVSASVLYGCAAFLFNSSAQHRPLNVTEAGEKENAWESAFLQLRASLPSYSQPIRTYTLLANIEDYHYMPKPTERRASRLLRLLGSSLDLFWMSIEKPSEVSGSHPDDLVPLHGDKRLEKAAALNQQKLEKEAEALELGFLPPQVASSVRAWLVHSAICRLRHRWVDLGPAFWPRWLRQTDCESWDGGRSCSFPGGMECVRAKTTHIKILAWHCSESRGEDGSRGNKSDVRTGAEMGEVMKRCVWRQVPYPVVTACTCSCN</sequence>
<evidence type="ECO:0000256" key="1">
    <source>
        <dbReference type="ARBA" id="ARBA00004613"/>
    </source>
</evidence>
<evidence type="ECO:0000313" key="9">
    <source>
        <dbReference type="EMBL" id="AAX07475.1"/>
    </source>
</evidence>
<dbReference type="PANTHER" id="PTHR10494:SF6">
    <property type="entry name" value="NOGGIN"/>
    <property type="match status" value="1"/>
</dbReference>
<keyword evidence="4 7" id="KW-0964">Secreted</keyword>
<evidence type="ECO:0000256" key="5">
    <source>
        <dbReference type="ARBA" id="ARBA00022729"/>
    </source>
</evidence>
<reference evidence="9" key="1">
    <citation type="journal article" date="2006" name="Gene Expr. Patterns">
        <title>Multiple noggins in vertebrate genome: cloning and expression of noggin2 and noggin4 in Xenopus laevis.</title>
        <authorList>
            <person name="Eroshkin F.M."/>
            <person name="Ermakova G.V."/>
            <person name="Bayramov A.V."/>
            <person name="Zaraisky A.G."/>
        </authorList>
    </citation>
    <scope>NUCLEOTIDE SEQUENCE</scope>
</reference>
<dbReference type="PANTHER" id="PTHR10494">
    <property type="entry name" value="BONE MORPHOGENETIC PROTEIN INHIBITOR, NOGGIN"/>
    <property type="match status" value="1"/>
</dbReference>
<feature type="disulfide bond" evidence="8">
    <location>
        <begin position="200"/>
        <end position="267"/>
    </location>
</feature>
<proteinExistence type="evidence at transcript level"/>
<dbReference type="GO" id="GO:0009953">
    <property type="term" value="P:dorsal/ventral pattern formation"/>
    <property type="evidence" value="ECO:0007669"/>
    <property type="project" value="TreeGrafter"/>
</dbReference>
<evidence type="ECO:0000256" key="8">
    <source>
        <dbReference type="PIRSR" id="PIRSR008129-1"/>
    </source>
</evidence>
<evidence type="ECO:0000256" key="7">
    <source>
        <dbReference type="PIRNR" id="PIRNR008129"/>
    </source>
</evidence>
<keyword evidence="3 7" id="KW-0217">Developmental protein</keyword>
<dbReference type="Pfam" id="PF05806">
    <property type="entry name" value="Noggin"/>
    <property type="match status" value="1"/>
</dbReference>
<dbReference type="InterPro" id="IPR029034">
    <property type="entry name" value="Cystine-knot_cytokine"/>
</dbReference>
<organism evidence="9">
    <name type="scientific">Takifugu rubripes</name>
    <name type="common">Japanese pufferfish</name>
    <name type="synonym">Fugu rubripes</name>
    <dbReference type="NCBI Taxonomy" id="31033"/>
    <lineage>
        <taxon>Eukaryota</taxon>
        <taxon>Metazoa</taxon>
        <taxon>Chordata</taxon>
        <taxon>Craniata</taxon>
        <taxon>Vertebrata</taxon>
        <taxon>Euteleostomi</taxon>
        <taxon>Actinopterygii</taxon>
        <taxon>Neopterygii</taxon>
        <taxon>Teleostei</taxon>
        <taxon>Neoteleostei</taxon>
        <taxon>Acanthomorphata</taxon>
        <taxon>Eupercaria</taxon>
        <taxon>Tetraodontiformes</taxon>
        <taxon>Tetradontoidea</taxon>
        <taxon>Tetraodontidae</taxon>
        <taxon>Takifugu</taxon>
    </lineage>
</organism>
<feature type="disulfide bond" evidence="8">
    <location>
        <begin position="191"/>
        <end position="265"/>
    </location>
</feature>
<dbReference type="Gene3D" id="2.10.90.10">
    <property type="entry name" value="Cystine-knot cytokines"/>
    <property type="match status" value="1"/>
</dbReference>